<dbReference type="Gene3D" id="3.40.50.12780">
    <property type="entry name" value="N-terminal domain of ligase-like"/>
    <property type="match status" value="1"/>
</dbReference>
<dbReference type="Proteomes" id="UP000230886">
    <property type="component" value="Unassembled WGS sequence"/>
</dbReference>
<dbReference type="InterPro" id="IPR042099">
    <property type="entry name" value="ANL_N_sf"/>
</dbReference>
<gene>
    <name evidence="6" type="ORF">CHR55_21455</name>
</gene>
<dbReference type="FunFam" id="3.30.300.30:FF:000008">
    <property type="entry name" value="2,3-dihydroxybenzoate-AMP ligase"/>
    <property type="match status" value="1"/>
</dbReference>
<evidence type="ECO:0000256" key="3">
    <source>
        <dbReference type="SAM" id="MobiDB-lite"/>
    </source>
</evidence>
<organism evidence="6 7">
    <name type="scientific">Rhodococcus qingshengii</name>
    <dbReference type="NCBI Taxonomy" id="334542"/>
    <lineage>
        <taxon>Bacteria</taxon>
        <taxon>Bacillati</taxon>
        <taxon>Actinomycetota</taxon>
        <taxon>Actinomycetes</taxon>
        <taxon>Mycobacteriales</taxon>
        <taxon>Nocardiaceae</taxon>
        <taxon>Rhodococcus</taxon>
        <taxon>Rhodococcus erythropolis group</taxon>
    </lineage>
</organism>
<feature type="domain" description="AMP-binding enzyme C-terminal" evidence="5">
    <location>
        <begin position="426"/>
        <end position="502"/>
    </location>
</feature>
<name>A0A2A5J6J3_RHOSG</name>
<dbReference type="Pfam" id="PF00501">
    <property type="entry name" value="AMP-binding"/>
    <property type="match status" value="1"/>
</dbReference>
<evidence type="ECO:0000313" key="7">
    <source>
        <dbReference type="Proteomes" id="UP000230886"/>
    </source>
</evidence>
<evidence type="ECO:0000256" key="1">
    <source>
        <dbReference type="ARBA" id="ARBA00006432"/>
    </source>
</evidence>
<reference evidence="6 7" key="1">
    <citation type="submission" date="2017-07" db="EMBL/GenBank/DDBJ databases">
        <title>Draft sequence of Rhodococcus enclensis 23b-28.</title>
        <authorList>
            <person name="Besaury L."/>
            <person name="Sancelme M."/>
            <person name="Amato P."/>
            <person name="Lallement A."/>
            <person name="Delort A.-M."/>
        </authorList>
    </citation>
    <scope>NUCLEOTIDE SEQUENCE [LARGE SCALE GENOMIC DNA]</scope>
    <source>
        <strain evidence="6 7">23b-28</strain>
    </source>
</reference>
<dbReference type="PANTHER" id="PTHR43767:SF1">
    <property type="entry name" value="NONRIBOSOMAL PEPTIDE SYNTHASE PES1 (EUROFUNG)-RELATED"/>
    <property type="match status" value="1"/>
</dbReference>
<dbReference type="InterPro" id="IPR045851">
    <property type="entry name" value="AMP-bd_C_sf"/>
</dbReference>
<feature type="domain" description="AMP-dependent synthetase/ligase" evidence="4">
    <location>
        <begin position="11"/>
        <end position="375"/>
    </location>
</feature>
<evidence type="ECO:0000259" key="5">
    <source>
        <dbReference type="Pfam" id="PF13193"/>
    </source>
</evidence>
<dbReference type="InterPro" id="IPR025110">
    <property type="entry name" value="AMP-bd_C"/>
</dbReference>
<sequence length="519" mass="55155">MSELHLPNRIRHSASTRPSDPAITCGDRTLTWAELDGETSTLASALAEVTTTGARVGALLRMGLEGAETFIACAKAGAVFIPLNWRLNPLELVDIAEDAELDVLIVDDEFAAGAAAMSAALPDIEVITVGAAGSLPDSRTWAEFVASGTGVDPGHGHDPDAAVLQLYTSGTTGRPKGVVATHRNLYNEPEGFDVYEFGSNAVALDALPLFHIAGAGWMSTCLSAGVPLVLLGDMAPARVADAIATHRVTHAFLVPAVIQTLVDLPTLDSFDLTSLEVVAYGASPITPALLAHAMTVLNCKFVQRYGMTETTGSVSVLRAYDHHVSGPRSELLRSAGKPMIGVEISIRDVTTGEELPPNSSGEIVARSRNNTRGYWRRDRETAELFTHDGFLRTGDAGHLDDEGYLFVTDRLKDMIITGGENVYPIEVESILAEHPSVAEVAVVGVPDKRWGESVTAVVKLVDGADVPSVDELIAFSTAKLASYKKPRQIHFVDSLPRNASGKLLKSSLRTMLNASGEAS</sequence>
<dbReference type="InterPro" id="IPR000873">
    <property type="entry name" value="AMP-dep_synth/lig_dom"/>
</dbReference>
<dbReference type="Gene3D" id="3.30.300.30">
    <property type="match status" value="1"/>
</dbReference>
<dbReference type="NCBIfam" id="NF004837">
    <property type="entry name" value="PRK06187.1"/>
    <property type="match status" value="1"/>
</dbReference>
<dbReference type="EMBL" id="NOVD01000018">
    <property type="protein sequence ID" value="PCK25210.1"/>
    <property type="molecule type" value="Genomic_DNA"/>
</dbReference>
<proteinExistence type="inferred from homology"/>
<feature type="region of interest" description="Disordered" evidence="3">
    <location>
        <begin position="1"/>
        <end position="20"/>
    </location>
</feature>
<protein>
    <submittedName>
        <fullName evidence="6">Long-chain fatty acid--CoA ligase</fullName>
    </submittedName>
</protein>
<comment type="caution">
    <text evidence="6">The sequence shown here is derived from an EMBL/GenBank/DDBJ whole genome shotgun (WGS) entry which is preliminary data.</text>
</comment>
<evidence type="ECO:0000313" key="6">
    <source>
        <dbReference type="EMBL" id="PCK25210.1"/>
    </source>
</evidence>
<dbReference type="Pfam" id="PF13193">
    <property type="entry name" value="AMP-binding_C"/>
    <property type="match status" value="1"/>
</dbReference>
<dbReference type="InterPro" id="IPR050237">
    <property type="entry name" value="ATP-dep_AMP-bd_enzyme"/>
</dbReference>
<dbReference type="GO" id="GO:0016878">
    <property type="term" value="F:acid-thiol ligase activity"/>
    <property type="evidence" value="ECO:0007669"/>
    <property type="project" value="UniProtKB-ARBA"/>
</dbReference>
<dbReference type="AlphaFoldDB" id="A0A2A5J6J3"/>
<dbReference type="PANTHER" id="PTHR43767">
    <property type="entry name" value="LONG-CHAIN-FATTY-ACID--COA LIGASE"/>
    <property type="match status" value="1"/>
</dbReference>
<evidence type="ECO:0000259" key="4">
    <source>
        <dbReference type="Pfam" id="PF00501"/>
    </source>
</evidence>
<comment type="similarity">
    <text evidence="1">Belongs to the ATP-dependent AMP-binding enzyme family.</text>
</comment>
<dbReference type="SUPFAM" id="SSF56801">
    <property type="entry name" value="Acetyl-CoA synthetase-like"/>
    <property type="match status" value="1"/>
</dbReference>
<evidence type="ECO:0000256" key="2">
    <source>
        <dbReference type="ARBA" id="ARBA00022598"/>
    </source>
</evidence>
<keyword evidence="2 6" id="KW-0436">Ligase</keyword>
<dbReference type="RefSeq" id="WP_099698096.1">
    <property type="nucleotide sequence ID" value="NZ_NOVD01000018.1"/>
</dbReference>
<accession>A0A2A5J6J3</accession>